<feature type="transmembrane region" description="Helical" evidence="2">
    <location>
        <begin position="76"/>
        <end position="101"/>
    </location>
</feature>
<dbReference type="Proteomes" id="UP001058003">
    <property type="component" value="Chromosome"/>
</dbReference>
<evidence type="ECO:0000313" key="4">
    <source>
        <dbReference type="EMBL" id="UWZ54032.1"/>
    </source>
</evidence>
<feature type="compositionally biased region" description="Pro residues" evidence="1">
    <location>
        <begin position="36"/>
        <end position="50"/>
    </location>
</feature>
<accession>A0A9Q9IDJ2</accession>
<evidence type="ECO:0000313" key="5">
    <source>
        <dbReference type="Proteomes" id="UP001058003"/>
    </source>
</evidence>
<keyword evidence="2" id="KW-1133">Transmembrane helix</keyword>
<proteinExistence type="predicted"/>
<evidence type="ECO:0000259" key="3">
    <source>
        <dbReference type="Pfam" id="PF13559"/>
    </source>
</evidence>
<evidence type="ECO:0000256" key="2">
    <source>
        <dbReference type="SAM" id="Phobius"/>
    </source>
</evidence>
<evidence type="ECO:0000256" key="1">
    <source>
        <dbReference type="SAM" id="MobiDB-lite"/>
    </source>
</evidence>
<feature type="region of interest" description="Disordered" evidence="1">
    <location>
        <begin position="32"/>
        <end position="57"/>
    </location>
</feature>
<dbReference type="InterPro" id="IPR025403">
    <property type="entry name" value="TgpA-like_C"/>
</dbReference>
<keyword evidence="5" id="KW-1185">Reference proteome</keyword>
<dbReference type="OrthoDB" id="5198230at2"/>
<dbReference type="Pfam" id="PF13559">
    <property type="entry name" value="DUF4129"/>
    <property type="match status" value="1"/>
</dbReference>
<gene>
    <name evidence="4" type="ORF">Daura_47420</name>
</gene>
<protein>
    <submittedName>
        <fullName evidence="4">DUF4129 domain-containing protein</fullName>
    </submittedName>
</protein>
<dbReference type="RefSeq" id="WP_033357570.1">
    <property type="nucleotide sequence ID" value="NZ_CP073767.1"/>
</dbReference>
<organism evidence="4 5">
    <name type="scientific">Dactylosporangium aurantiacum</name>
    <dbReference type="NCBI Taxonomy" id="35754"/>
    <lineage>
        <taxon>Bacteria</taxon>
        <taxon>Bacillati</taxon>
        <taxon>Actinomycetota</taxon>
        <taxon>Actinomycetes</taxon>
        <taxon>Micromonosporales</taxon>
        <taxon>Micromonosporaceae</taxon>
        <taxon>Dactylosporangium</taxon>
    </lineage>
</organism>
<keyword evidence="2" id="KW-0472">Membrane</keyword>
<reference evidence="4" key="1">
    <citation type="submission" date="2021-04" db="EMBL/GenBank/DDBJ databases">
        <title>Dactylosporangium aurantiacum NRRL B-8018 full assembly.</title>
        <authorList>
            <person name="Hartkoorn R.C."/>
            <person name="Beaudoing E."/>
            <person name="Hot D."/>
        </authorList>
    </citation>
    <scope>NUCLEOTIDE SEQUENCE</scope>
    <source>
        <strain evidence="4">NRRL B-8018</strain>
    </source>
</reference>
<keyword evidence="2" id="KW-0812">Transmembrane</keyword>
<feature type="domain" description="Protein-glutamine gamma-glutamyltransferase-like C-terminal" evidence="3">
    <location>
        <begin position="155"/>
        <end position="224"/>
    </location>
</feature>
<sequence length="243" mass="25558">MDRTFNRWLPVLAVIGMLGVAAVAAATSSPEISKLPVPPLDPSPPAPSPLPTRTVAASLPPEAAPDQASSYALPDWVTYTAGILCVLVIVAAAGVLVWSLLRNGDPKRKARLFVEPKQPAPMTDDGGAAVIAAVDAGIVELSDTDTDPRRAVIACWVRLERAAAAAGTPRETGDSPTDLVTRLLSGHQISRPTLEGLAHVYREARYATHPVDDRTRRGAIEALRQLRAELALRGVQGGAVHGA</sequence>
<dbReference type="AlphaFoldDB" id="A0A9Q9IDJ2"/>
<dbReference type="KEGG" id="daur:Daura_47420"/>
<name>A0A9Q9IDJ2_9ACTN</name>
<dbReference type="EMBL" id="CP073767">
    <property type="protein sequence ID" value="UWZ54032.1"/>
    <property type="molecule type" value="Genomic_DNA"/>
</dbReference>